<organism evidence="17 18">
    <name type="scientific">Dactylosporangium darangshiense</name>
    <dbReference type="NCBI Taxonomy" id="579108"/>
    <lineage>
        <taxon>Bacteria</taxon>
        <taxon>Bacillati</taxon>
        <taxon>Actinomycetota</taxon>
        <taxon>Actinomycetes</taxon>
        <taxon>Micromonosporales</taxon>
        <taxon>Micromonosporaceae</taxon>
        <taxon>Dactylosporangium</taxon>
    </lineage>
</organism>
<dbReference type="InterPro" id="IPR001433">
    <property type="entry name" value="OxRdtase_FAD/NAD-bd"/>
</dbReference>
<evidence type="ECO:0000256" key="5">
    <source>
        <dbReference type="ARBA" id="ARBA00022621"/>
    </source>
</evidence>
<dbReference type="Gene3D" id="1.10.490.10">
    <property type="entry name" value="Globins"/>
    <property type="match status" value="1"/>
</dbReference>
<dbReference type="InterPro" id="IPR012292">
    <property type="entry name" value="Globin/Proto"/>
</dbReference>
<dbReference type="Pfam" id="PF00970">
    <property type="entry name" value="FAD_binding_6"/>
    <property type="match status" value="1"/>
</dbReference>
<dbReference type="SUPFAM" id="SSF52343">
    <property type="entry name" value="Ferredoxin reductase-like, C-terminal NADP-linked domain"/>
    <property type="match status" value="1"/>
</dbReference>
<proteinExistence type="inferred from homology"/>
<dbReference type="SUPFAM" id="SSF46458">
    <property type="entry name" value="Globin-like"/>
    <property type="match status" value="1"/>
</dbReference>
<sequence>MLTAANAEIVRATLPVVGEHLDAITATFYDTMLAERPELRDLFSRSAQASGEQRRALAAAVAGFATALVSAEADVDVLVGRIAHRHASLGITPQQYTMVGRYLLGAVGAVLGEAVTPAVAAAWDEVYWLFAVRLIGLESRLYTRAGVEADEPWREYTVARRHADADDTVSLILVPADGGSAPHFDAGQYVTVAVRLPDGGRQLRQYSLSQAPGGAALRVTVRRVPGGLVSGFLHDNIGEGDRLTLSAPYGDLTLRPGASPLVLVSAGVGITPMAAILDHVARTQPNREVVAVHAERGPGRHPLRADVAGSGARLRSFRHLVWYEEPGEHAASAHVRPGMVEPELIPLSPDSEAYLCGPIPFMRTVRAALRERGLPAERIHYEVFGSGVPVTR</sequence>
<keyword evidence="10" id="KW-0411">Iron-sulfur</keyword>
<evidence type="ECO:0000259" key="15">
    <source>
        <dbReference type="PROSITE" id="PS01033"/>
    </source>
</evidence>
<evidence type="ECO:0000256" key="11">
    <source>
        <dbReference type="ARBA" id="ARBA00023027"/>
    </source>
</evidence>
<dbReference type="EMBL" id="BAABAT010000025">
    <property type="protein sequence ID" value="GAA4256662.1"/>
    <property type="molecule type" value="Genomic_DNA"/>
</dbReference>
<evidence type="ECO:0000256" key="7">
    <source>
        <dbReference type="ARBA" id="ARBA00022723"/>
    </source>
</evidence>
<dbReference type="InterPro" id="IPR039261">
    <property type="entry name" value="FNR_nucleotide-bd"/>
</dbReference>
<dbReference type="InterPro" id="IPR009050">
    <property type="entry name" value="Globin-like_sf"/>
</dbReference>
<evidence type="ECO:0000256" key="1">
    <source>
        <dbReference type="ARBA" id="ARBA00001970"/>
    </source>
</evidence>
<evidence type="ECO:0000256" key="12">
    <source>
        <dbReference type="ARBA" id="ARBA00048649"/>
    </source>
</evidence>
<keyword evidence="8" id="KW-0521">NADP</keyword>
<evidence type="ECO:0000256" key="4">
    <source>
        <dbReference type="ARBA" id="ARBA00022617"/>
    </source>
</evidence>
<dbReference type="Proteomes" id="UP001500620">
    <property type="component" value="Unassembled WGS sequence"/>
</dbReference>
<keyword evidence="14" id="KW-0813">Transport</keyword>
<dbReference type="PRINTS" id="PR00410">
    <property type="entry name" value="PHEHYDRXLASE"/>
</dbReference>
<keyword evidence="7" id="KW-0479">Metal-binding</keyword>
<keyword evidence="18" id="KW-1185">Reference proteome</keyword>
<evidence type="ECO:0000256" key="10">
    <source>
        <dbReference type="ARBA" id="ARBA00023014"/>
    </source>
</evidence>
<dbReference type="InterPro" id="IPR008333">
    <property type="entry name" value="Cbr1-like_FAD-bd_dom"/>
</dbReference>
<protein>
    <recommendedName>
        <fullName evidence="3">nitric oxide dioxygenase</fullName>
        <ecNumber evidence="3">1.14.12.17</ecNumber>
    </recommendedName>
</protein>
<dbReference type="EC" id="1.14.12.17" evidence="3"/>
<dbReference type="InterPro" id="IPR000971">
    <property type="entry name" value="Globin"/>
</dbReference>
<gene>
    <name evidence="17" type="ORF">GCM10022255_070380</name>
</gene>
<evidence type="ECO:0000256" key="14">
    <source>
        <dbReference type="RuleBase" id="RU000356"/>
    </source>
</evidence>
<dbReference type="Gene3D" id="3.40.50.80">
    <property type="entry name" value="Nucleotide-binding domain of ferredoxin-NADP reductase (FNR) module"/>
    <property type="match status" value="1"/>
</dbReference>
<comment type="cofactor">
    <cofactor evidence="1">
        <name>heme b</name>
        <dbReference type="ChEBI" id="CHEBI:60344"/>
    </cofactor>
</comment>
<keyword evidence="9" id="KW-0408">Iron</keyword>
<dbReference type="Pfam" id="PF00175">
    <property type="entry name" value="NAD_binding_1"/>
    <property type="match status" value="1"/>
</dbReference>
<evidence type="ECO:0000256" key="2">
    <source>
        <dbReference type="ARBA" id="ARBA00006401"/>
    </source>
</evidence>
<evidence type="ECO:0000259" key="16">
    <source>
        <dbReference type="PROSITE" id="PS51384"/>
    </source>
</evidence>
<dbReference type="PROSITE" id="PS51384">
    <property type="entry name" value="FAD_FR"/>
    <property type="match status" value="1"/>
</dbReference>
<comment type="similarity">
    <text evidence="2">In the C-terminal section; belongs to the flavoprotein pyridine nucleotide cytochrome reductase family.</text>
</comment>
<dbReference type="PANTHER" id="PTHR43396">
    <property type="entry name" value="FLAVOHEMOPROTEIN"/>
    <property type="match status" value="1"/>
</dbReference>
<dbReference type="Gene3D" id="2.40.30.10">
    <property type="entry name" value="Translation factors"/>
    <property type="match status" value="1"/>
</dbReference>
<dbReference type="InterPro" id="IPR017938">
    <property type="entry name" value="Riboflavin_synthase-like_b-brl"/>
</dbReference>
<dbReference type="PANTHER" id="PTHR43396:SF3">
    <property type="entry name" value="FLAVOHEMOPROTEIN"/>
    <property type="match status" value="1"/>
</dbReference>
<accession>A0ABP8DIA4</accession>
<evidence type="ECO:0000313" key="18">
    <source>
        <dbReference type="Proteomes" id="UP001500620"/>
    </source>
</evidence>
<evidence type="ECO:0000256" key="13">
    <source>
        <dbReference type="ARBA" id="ARBA00049433"/>
    </source>
</evidence>
<evidence type="ECO:0000256" key="9">
    <source>
        <dbReference type="ARBA" id="ARBA00023004"/>
    </source>
</evidence>
<dbReference type="InterPro" id="IPR017927">
    <property type="entry name" value="FAD-bd_FR_type"/>
</dbReference>
<dbReference type="Pfam" id="PF00042">
    <property type="entry name" value="Globin"/>
    <property type="match status" value="1"/>
</dbReference>
<reference evidence="18" key="1">
    <citation type="journal article" date="2019" name="Int. J. Syst. Evol. Microbiol.">
        <title>The Global Catalogue of Microorganisms (GCM) 10K type strain sequencing project: providing services to taxonomists for standard genome sequencing and annotation.</title>
        <authorList>
            <consortium name="The Broad Institute Genomics Platform"/>
            <consortium name="The Broad Institute Genome Sequencing Center for Infectious Disease"/>
            <person name="Wu L."/>
            <person name="Ma J."/>
        </authorList>
    </citation>
    <scope>NUCLEOTIDE SEQUENCE [LARGE SCALE GENOMIC DNA]</scope>
    <source>
        <strain evidence="18">JCM 17441</strain>
    </source>
</reference>
<feature type="domain" description="FAD-binding FR-type" evidence="16">
    <location>
        <begin position="151"/>
        <end position="255"/>
    </location>
</feature>
<dbReference type="PROSITE" id="PS01033">
    <property type="entry name" value="GLOBIN"/>
    <property type="match status" value="1"/>
</dbReference>
<comment type="catalytic activity">
    <reaction evidence="12">
        <text>2 nitric oxide + NADH + 2 O2 = 2 nitrate + NAD(+) + H(+)</text>
        <dbReference type="Rhea" id="RHEA:19469"/>
        <dbReference type="ChEBI" id="CHEBI:15378"/>
        <dbReference type="ChEBI" id="CHEBI:15379"/>
        <dbReference type="ChEBI" id="CHEBI:16480"/>
        <dbReference type="ChEBI" id="CHEBI:17632"/>
        <dbReference type="ChEBI" id="CHEBI:57540"/>
        <dbReference type="ChEBI" id="CHEBI:57945"/>
        <dbReference type="EC" id="1.14.12.17"/>
    </reaction>
</comment>
<keyword evidence="5 14" id="KW-0561">Oxygen transport</keyword>
<dbReference type="SUPFAM" id="SSF63380">
    <property type="entry name" value="Riboflavin synthase domain-like"/>
    <property type="match status" value="1"/>
</dbReference>
<keyword evidence="6" id="KW-0001">2Fe-2S</keyword>
<comment type="catalytic activity">
    <reaction evidence="13">
        <text>2 nitric oxide + NADPH + 2 O2 = 2 nitrate + NADP(+) + H(+)</text>
        <dbReference type="Rhea" id="RHEA:19465"/>
        <dbReference type="ChEBI" id="CHEBI:15378"/>
        <dbReference type="ChEBI" id="CHEBI:15379"/>
        <dbReference type="ChEBI" id="CHEBI:16480"/>
        <dbReference type="ChEBI" id="CHEBI:17632"/>
        <dbReference type="ChEBI" id="CHEBI:57783"/>
        <dbReference type="ChEBI" id="CHEBI:58349"/>
        <dbReference type="EC" id="1.14.12.17"/>
    </reaction>
</comment>
<evidence type="ECO:0000256" key="6">
    <source>
        <dbReference type="ARBA" id="ARBA00022714"/>
    </source>
</evidence>
<evidence type="ECO:0000256" key="3">
    <source>
        <dbReference type="ARBA" id="ARBA00012229"/>
    </source>
</evidence>
<comment type="similarity">
    <text evidence="14">Belongs to the globin family.</text>
</comment>
<dbReference type="RefSeq" id="WP_345133637.1">
    <property type="nucleotide sequence ID" value="NZ_BAABAT010000025.1"/>
</dbReference>
<evidence type="ECO:0000313" key="17">
    <source>
        <dbReference type="EMBL" id="GAA4256662.1"/>
    </source>
</evidence>
<dbReference type="CDD" id="cd06184">
    <property type="entry name" value="flavohem_like_fad_nad_binding"/>
    <property type="match status" value="1"/>
</dbReference>
<feature type="domain" description="Globin" evidence="15">
    <location>
        <begin position="1"/>
        <end position="139"/>
    </location>
</feature>
<evidence type="ECO:0000256" key="8">
    <source>
        <dbReference type="ARBA" id="ARBA00022857"/>
    </source>
</evidence>
<keyword evidence="4 14" id="KW-0349">Heme</keyword>
<comment type="caution">
    <text evidence="17">The sequence shown here is derived from an EMBL/GenBank/DDBJ whole genome shotgun (WGS) entry which is preliminary data.</text>
</comment>
<name>A0ABP8DIA4_9ACTN</name>
<keyword evidence="11" id="KW-0520">NAD</keyword>